<protein>
    <submittedName>
        <fullName evidence="2">Cupin-like domain-containing protein</fullName>
    </submittedName>
</protein>
<proteinExistence type="predicted"/>
<accession>A0A9X1YL99</accession>
<dbReference type="InterPro" id="IPR041667">
    <property type="entry name" value="Cupin_8"/>
</dbReference>
<dbReference type="EMBL" id="JAJLJH010000005">
    <property type="protein sequence ID" value="MCK9687540.1"/>
    <property type="molecule type" value="Genomic_DNA"/>
</dbReference>
<dbReference type="PROSITE" id="PS51184">
    <property type="entry name" value="JMJC"/>
    <property type="match status" value="1"/>
</dbReference>
<comment type="caution">
    <text evidence="2">The sequence shown here is derived from an EMBL/GenBank/DDBJ whole genome shotgun (WGS) entry which is preliminary data.</text>
</comment>
<evidence type="ECO:0000313" key="2">
    <source>
        <dbReference type="EMBL" id="MCK9687540.1"/>
    </source>
</evidence>
<dbReference type="PANTHER" id="PTHR12461:SF105">
    <property type="entry name" value="HYPOXIA-INDUCIBLE FACTOR 1-ALPHA INHIBITOR"/>
    <property type="match status" value="1"/>
</dbReference>
<dbReference type="AlphaFoldDB" id="A0A9X1YL99"/>
<gene>
    <name evidence="2" type="ORF">LPC04_17695</name>
</gene>
<dbReference type="Gene3D" id="2.60.120.650">
    <property type="entry name" value="Cupin"/>
    <property type="match status" value="1"/>
</dbReference>
<evidence type="ECO:0000259" key="1">
    <source>
        <dbReference type="PROSITE" id="PS51184"/>
    </source>
</evidence>
<keyword evidence="3" id="KW-1185">Reference proteome</keyword>
<reference evidence="2" key="1">
    <citation type="submission" date="2021-11" db="EMBL/GenBank/DDBJ databases">
        <title>BS-T2-15 a new species belonging to the Comamonadaceae family isolated from the soil of a French oak forest.</title>
        <authorList>
            <person name="Mieszkin S."/>
            <person name="Alain K."/>
        </authorList>
    </citation>
    <scope>NUCLEOTIDE SEQUENCE</scope>
    <source>
        <strain evidence="2">BS-T2-15</strain>
    </source>
</reference>
<dbReference type="PANTHER" id="PTHR12461">
    <property type="entry name" value="HYPOXIA-INDUCIBLE FACTOR 1 ALPHA INHIBITOR-RELATED"/>
    <property type="match status" value="1"/>
</dbReference>
<dbReference type="InterPro" id="IPR003347">
    <property type="entry name" value="JmjC_dom"/>
</dbReference>
<evidence type="ECO:0000313" key="3">
    <source>
        <dbReference type="Proteomes" id="UP001139353"/>
    </source>
</evidence>
<dbReference type="SMART" id="SM00558">
    <property type="entry name" value="JmjC"/>
    <property type="match status" value="1"/>
</dbReference>
<dbReference type="RefSeq" id="WP_275683584.1">
    <property type="nucleotide sequence ID" value="NZ_JAJLJH010000005.1"/>
</dbReference>
<dbReference type="Pfam" id="PF13621">
    <property type="entry name" value="Cupin_8"/>
    <property type="match status" value="1"/>
</dbReference>
<dbReference type="Proteomes" id="UP001139353">
    <property type="component" value="Unassembled WGS sequence"/>
</dbReference>
<feature type="domain" description="JmjC" evidence="1">
    <location>
        <begin position="115"/>
        <end position="272"/>
    </location>
</feature>
<name>A0A9X1YL99_9BURK</name>
<organism evidence="2 3">
    <name type="scientific">Scleromatobacter humisilvae</name>
    <dbReference type="NCBI Taxonomy" id="2897159"/>
    <lineage>
        <taxon>Bacteria</taxon>
        <taxon>Pseudomonadati</taxon>
        <taxon>Pseudomonadota</taxon>
        <taxon>Betaproteobacteria</taxon>
        <taxon>Burkholderiales</taxon>
        <taxon>Sphaerotilaceae</taxon>
        <taxon>Scleromatobacter</taxon>
    </lineage>
</organism>
<sequence>MNEEPRPIARVRNVDRETFHREIVPRGEPVVLEGLVRGWPAVQAGSQSPEAASAYLAGLDSGVEGDAVLVPAGLKGRMFYEPGLAKLNFARRKLTVTGVLQHLARYSHFEDPPSAALQCAHIAECLPAFEASNPMPLMDADVHPRLWLGNAFLTPAHIDELDNLACVVAGRRRFTLFPPEQVRNLYIGPVDFTPAGAPVSLVSLKAPDFERFPRFRDALAAARVAELEPGDALFIPAVWWHHVESFDVVNVLVNYWWQQSTHLQASRVSPTKTLLHALLSMRHLPPAHRQGWAEIFAHFVFAEPEDAAGHLPPERHGVLGKLPPEQVDALLAGMLPPAKGG</sequence>
<dbReference type="SUPFAM" id="SSF51197">
    <property type="entry name" value="Clavaminate synthase-like"/>
    <property type="match status" value="1"/>
</dbReference>